<reference evidence="1 2" key="1">
    <citation type="journal article" date="2016" name="Nat. Commun.">
        <title>Thousands of microbial genomes shed light on interconnected biogeochemical processes in an aquifer system.</title>
        <authorList>
            <person name="Anantharaman K."/>
            <person name="Brown C.T."/>
            <person name="Hug L.A."/>
            <person name="Sharon I."/>
            <person name="Castelle C.J."/>
            <person name="Probst A.J."/>
            <person name="Thomas B.C."/>
            <person name="Singh A."/>
            <person name="Wilkins M.J."/>
            <person name="Karaoz U."/>
            <person name="Brodie E.L."/>
            <person name="Williams K.H."/>
            <person name="Hubbard S.S."/>
            <person name="Banfield J.F."/>
        </authorList>
    </citation>
    <scope>NUCLEOTIDE SEQUENCE [LARGE SCALE GENOMIC DNA]</scope>
</reference>
<proteinExistence type="predicted"/>
<evidence type="ECO:0000313" key="1">
    <source>
        <dbReference type="EMBL" id="OGM99283.1"/>
    </source>
</evidence>
<evidence type="ECO:0000313" key="2">
    <source>
        <dbReference type="Proteomes" id="UP000176893"/>
    </source>
</evidence>
<comment type="caution">
    <text evidence="1">The sequence shown here is derived from an EMBL/GenBank/DDBJ whole genome shotgun (WGS) entry which is preliminary data.</text>
</comment>
<sequence length="97" mass="11403">MNEAQQQLADTIGELLAQSPLDDEIKNRLLEKMEEIPENLLFRLQDALEREKEELETVAFDIDMFLKDQEKNWQGVVEDQKRIAGEVTDKWVEKLKT</sequence>
<dbReference type="Proteomes" id="UP000176893">
    <property type="component" value="Unassembled WGS sequence"/>
</dbReference>
<protein>
    <submittedName>
        <fullName evidence="1">Uncharacterized protein</fullName>
    </submittedName>
</protein>
<name>A0A1F8EEJ6_9BACT</name>
<dbReference type="AlphaFoldDB" id="A0A1F8EEJ6"/>
<gene>
    <name evidence="1" type="ORF">A2649_04040</name>
</gene>
<dbReference type="EMBL" id="MGJB01000001">
    <property type="protein sequence ID" value="OGM99283.1"/>
    <property type="molecule type" value="Genomic_DNA"/>
</dbReference>
<accession>A0A1F8EEJ6</accession>
<dbReference type="STRING" id="1802661.A2649_04040"/>
<organism evidence="1 2">
    <name type="scientific">Candidatus Yanofskybacteria bacterium RIFCSPHIGHO2_01_FULL_41_26</name>
    <dbReference type="NCBI Taxonomy" id="1802661"/>
    <lineage>
        <taxon>Bacteria</taxon>
        <taxon>Candidatus Yanofskyibacteriota</taxon>
    </lineage>
</organism>